<sequence>MLSHVLFIVVFLTMFTFSSFYANEDAAGGKYPKNCKEVQDQGNNVSDFYLIQPGTSPEPFVALCDMKTRGGGWAYILNRYDGSQDFYMGWDSYKEGFGHIGGEFWLGLENIHQLTGYEINELLIEIVDWDDVQKFALYNAFSVGHEKSGYALKLVAGYMGDAWDCMVREAGMKFTTDDKDQDQNKDGNCALSSNSGWWFRNCKWAHLTGKYFPSSDAGSEYAKSMHWREWHGERYSLKQARMMVRPRREGHARLFPSSKFLNADEEV</sequence>
<accession>A0AA38MPQ5</accession>
<proteinExistence type="predicted"/>
<dbReference type="NCBIfam" id="NF040941">
    <property type="entry name" value="GGGWT_bact"/>
    <property type="match status" value="1"/>
</dbReference>
<dbReference type="SMART" id="SM00186">
    <property type="entry name" value="FBG"/>
    <property type="match status" value="1"/>
</dbReference>
<dbReference type="GO" id="GO:0005615">
    <property type="term" value="C:extracellular space"/>
    <property type="evidence" value="ECO:0007669"/>
    <property type="project" value="TreeGrafter"/>
</dbReference>
<dbReference type="InterPro" id="IPR050373">
    <property type="entry name" value="Fibrinogen_C-term_domain"/>
</dbReference>
<keyword evidence="1" id="KW-0732">Signal</keyword>
<dbReference type="SUPFAM" id="SSF56496">
    <property type="entry name" value="Fibrinogen C-terminal domain-like"/>
    <property type="match status" value="1"/>
</dbReference>
<protein>
    <recommendedName>
        <fullName evidence="2">Fibrinogen C-terminal domain-containing protein</fullName>
    </recommendedName>
</protein>
<dbReference type="Proteomes" id="UP001168821">
    <property type="component" value="Unassembled WGS sequence"/>
</dbReference>
<dbReference type="PANTHER" id="PTHR19143">
    <property type="entry name" value="FIBRINOGEN/TENASCIN/ANGIOPOEITIN"/>
    <property type="match status" value="1"/>
</dbReference>
<reference evidence="3" key="1">
    <citation type="journal article" date="2023" name="G3 (Bethesda)">
        <title>Whole genome assemblies of Zophobas morio and Tenebrio molitor.</title>
        <authorList>
            <person name="Kaur S."/>
            <person name="Stinson S.A."/>
            <person name="diCenzo G.C."/>
        </authorList>
    </citation>
    <scope>NUCLEOTIDE SEQUENCE</scope>
    <source>
        <strain evidence="3">QUZm001</strain>
    </source>
</reference>
<dbReference type="AlphaFoldDB" id="A0AA38MPQ5"/>
<dbReference type="PANTHER" id="PTHR19143:SF458">
    <property type="entry name" value="FIBRINOGEN C-TERMINAL DOMAIN-CONTAINING PROTEIN-RELATED"/>
    <property type="match status" value="1"/>
</dbReference>
<feature type="domain" description="Fibrinogen C-terminal" evidence="2">
    <location>
        <begin position="26"/>
        <end position="248"/>
    </location>
</feature>
<evidence type="ECO:0000256" key="1">
    <source>
        <dbReference type="SAM" id="SignalP"/>
    </source>
</evidence>
<keyword evidence="4" id="KW-1185">Reference proteome</keyword>
<evidence type="ECO:0000313" key="4">
    <source>
        <dbReference type="Proteomes" id="UP001168821"/>
    </source>
</evidence>
<evidence type="ECO:0000313" key="3">
    <source>
        <dbReference type="EMBL" id="KAJ3664116.1"/>
    </source>
</evidence>
<evidence type="ECO:0000259" key="2">
    <source>
        <dbReference type="PROSITE" id="PS51406"/>
    </source>
</evidence>
<dbReference type="InterPro" id="IPR002181">
    <property type="entry name" value="Fibrinogen_a/b/g_C_dom"/>
</dbReference>
<dbReference type="InterPro" id="IPR036056">
    <property type="entry name" value="Fibrinogen-like_C"/>
</dbReference>
<organism evidence="3 4">
    <name type="scientific">Zophobas morio</name>
    <dbReference type="NCBI Taxonomy" id="2755281"/>
    <lineage>
        <taxon>Eukaryota</taxon>
        <taxon>Metazoa</taxon>
        <taxon>Ecdysozoa</taxon>
        <taxon>Arthropoda</taxon>
        <taxon>Hexapoda</taxon>
        <taxon>Insecta</taxon>
        <taxon>Pterygota</taxon>
        <taxon>Neoptera</taxon>
        <taxon>Endopterygota</taxon>
        <taxon>Coleoptera</taxon>
        <taxon>Polyphaga</taxon>
        <taxon>Cucujiformia</taxon>
        <taxon>Tenebrionidae</taxon>
        <taxon>Zophobas</taxon>
    </lineage>
</organism>
<dbReference type="Pfam" id="PF00147">
    <property type="entry name" value="Fibrinogen_C"/>
    <property type="match status" value="1"/>
</dbReference>
<gene>
    <name evidence="3" type="ORF">Zmor_008309</name>
</gene>
<dbReference type="PROSITE" id="PS51406">
    <property type="entry name" value="FIBRINOGEN_C_2"/>
    <property type="match status" value="1"/>
</dbReference>
<feature type="chain" id="PRO_5041469207" description="Fibrinogen C-terminal domain-containing protein" evidence="1">
    <location>
        <begin position="23"/>
        <end position="267"/>
    </location>
</feature>
<name>A0AA38MPQ5_9CUCU</name>
<dbReference type="EMBL" id="JALNTZ010000002">
    <property type="protein sequence ID" value="KAJ3664116.1"/>
    <property type="molecule type" value="Genomic_DNA"/>
</dbReference>
<dbReference type="Gene3D" id="3.90.215.10">
    <property type="entry name" value="Gamma Fibrinogen, chain A, domain 1"/>
    <property type="match status" value="1"/>
</dbReference>
<feature type="signal peptide" evidence="1">
    <location>
        <begin position="1"/>
        <end position="22"/>
    </location>
</feature>
<dbReference type="CDD" id="cd00087">
    <property type="entry name" value="FReD"/>
    <property type="match status" value="1"/>
</dbReference>
<comment type="caution">
    <text evidence="3">The sequence shown here is derived from an EMBL/GenBank/DDBJ whole genome shotgun (WGS) entry which is preliminary data.</text>
</comment>
<dbReference type="InterPro" id="IPR014716">
    <property type="entry name" value="Fibrinogen_a/b/g_C_1"/>
</dbReference>